<proteinExistence type="predicted"/>
<feature type="domain" description="Alpha-type protein kinase" evidence="7">
    <location>
        <begin position="590"/>
        <end position="865"/>
    </location>
</feature>
<dbReference type="InterPro" id="IPR002035">
    <property type="entry name" value="VWF_A"/>
</dbReference>
<organism evidence="8 9">
    <name type="scientific">Cylindrotheca closterium</name>
    <dbReference type="NCBI Taxonomy" id="2856"/>
    <lineage>
        <taxon>Eukaryota</taxon>
        <taxon>Sar</taxon>
        <taxon>Stramenopiles</taxon>
        <taxon>Ochrophyta</taxon>
        <taxon>Bacillariophyta</taxon>
        <taxon>Bacillariophyceae</taxon>
        <taxon>Bacillariophycidae</taxon>
        <taxon>Bacillariales</taxon>
        <taxon>Bacillariaceae</taxon>
        <taxon>Cylindrotheca</taxon>
    </lineage>
</organism>
<accession>A0AAD2PU75</accession>
<evidence type="ECO:0000256" key="4">
    <source>
        <dbReference type="ARBA" id="ARBA00022777"/>
    </source>
</evidence>
<dbReference type="AlphaFoldDB" id="A0AAD2PU75"/>
<feature type="compositionally biased region" description="Basic and acidic residues" evidence="6">
    <location>
        <begin position="1"/>
        <end position="10"/>
    </location>
</feature>
<dbReference type="InterPro" id="IPR004166">
    <property type="entry name" value="a-kinase_dom"/>
</dbReference>
<keyword evidence="5" id="KW-0067">ATP-binding</keyword>
<evidence type="ECO:0000256" key="1">
    <source>
        <dbReference type="ARBA" id="ARBA00022527"/>
    </source>
</evidence>
<evidence type="ECO:0000313" key="8">
    <source>
        <dbReference type="EMBL" id="CAJ1947687.1"/>
    </source>
</evidence>
<keyword evidence="4" id="KW-0418">Kinase</keyword>
<dbReference type="PROSITE" id="PS51158">
    <property type="entry name" value="ALPHA_KINASE"/>
    <property type="match status" value="1"/>
</dbReference>
<dbReference type="Proteomes" id="UP001295423">
    <property type="component" value="Unassembled WGS sequence"/>
</dbReference>
<reference evidence="8" key="1">
    <citation type="submission" date="2023-08" db="EMBL/GenBank/DDBJ databases">
        <authorList>
            <person name="Audoor S."/>
            <person name="Bilcke G."/>
        </authorList>
    </citation>
    <scope>NUCLEOTIDE SEQUENCE</scope>
</reference>
<evidence type="ECO:0000259" key="7">
    <source>
        <dbReference type="PROSITE" id="PS51158"/>
    </source>
</evidence>
<keyword evidence="9" id="KW-1185">Reference proteome</keyword>
<dbReference type="EMBL" id="CAKOGP040001736">
    <property type="protein sequence ID" value="CAJ1947687.1"/>
    <property type="molecule type" value="Genomic_DNA"/>
</dbReference>
<feature type="region of interest" description="Disordered" evidence="6">
    <location>
        <begin position="742"/>
        <end position="763"/>
    </location>
</feature>
<dbReference type="InterPro" id="IPR051852">
    <property type="entry name" value="Alpha-type_PK"/>
</dbReference>
<keyword evidence="3" id="KW-0547">Nucleotide-binding</keyword>
<feature type="compositionally biased region" description="Polar residues" evidence="6">
    <location>
        <begin position="17"/>
        <end position="27"/>
    </location>
</feature>
<evidence type="ECO:0000256" key="5">
    <source>
        <dbReference type="ARBA" id="ARBA00022840"/>
    </source>
</evidence>
<dbReference type="SUPFAM" id="SSF53300">
    <property type="entry name" value="vWA-like"/>
    <property type="match status" value="1"/>
</dbReference>
<dbReference type="Pfam" id="PF13519">
    <property type="entry name" value="VWA_2"/>
    <property type="match status" value="1"/>
</dbReference>
<dbReference type="GO" id="GO:0005524">
    <property type="term" value="F:ATP binding"/>
    <property type="evidence" value="ECO:0007669"/>
    <property type="project" value="UniProtKB-KW"/>
</dbReference>
<dbReference type="PANTHER" id="PTHR45992:SF11">
    <property type="entry name" value="ALPHA-TYPE PROTEIN KINASE DOMAIN-CONTAINING PROTEIN"/>
    <property type="match status" value="1"/>
</dbReference>
<gene>
    <name evidence="8" type="ORF">CYCCA115_LOCUS11258</name>
</gene>
<feature type="compositionally biased region" description="Low complexity" evidence="6">
    <location>
        <begin position="51"/>
        <end position="70"/>
    </location>
</feature>
<evidence type="ECO:0000313" key="9">
    <source>
        <dbReference type="Proteomes" id="UP001295423"/>
    </source>
</evidence>
<comment type="caution">
    <text evidence="8">The sequence shown here is derived from an EMBL/GenBank/DDBJ whole genome shotgun (WGS) entry which is preliminary data.</text>
</comment>
<evidence type="ECO:0000256" key="3">
    <source>
        <dbReference type="ARBA" id="ARBA00022741"/>
    </source>
</evidence>
<protein>
    <recommendedName>
        <fullName evidence="7">Alpha-type protein kinase domain-containing protein</fullName>
    </recommendedName>
</protein>
<dbReference type="Pfam" id="PF02816">
    <property type="entry name" value="Alpha_kinase"/>
    <property type="match status" value="1"/>
</dbReference>
<name>A0AAD2PU75_9STRA</name>
<keyword evidence="2" id="KW-0808">Transferase</keyword>
<dbReference type="GO" id="GO:0004674">
    <property type="term" value="F:protein serine/threonine kinase activity"/>
    <property type="evidence" value="ECO:0007669"/>
    <property type="project" value="UniProtKB-KW"/>
</dbReference>
<keyword evidence="1" id="KW-0723">Serine/threonine-protein kinase</keyword>
<dbReference type="Gene3D" id="3.20.200.10">
    <property type="entry name" value="MHCK/EF2 kinase"/>
    <property type="match status" value="1"/>
</dbReference>
<dbReference type="InterPro" id="IPR011009">
    <property type="entry name" value="Kinase-like_dom_sf"/>
</dbReference>
<dbReference type="PANTHER" id="PTHR45992">
    <property type="entry name" value="EUKARYOTIC ELONGATION FACTOR 2 KINASE-RELATED"/>
    <property type="match status" value="1"/>
</dbReference>
<feature type="region of interest" description="Disordered" evidence="6">
    <location>
        <begin position="1"/>
        <end position="77"/>
    </location>
</feature>
<dbReference type="Gene3D" id="3.40.50.410">
    <property type="entry name" value="von Willebrand factor, type A domain"/>
    <property type="match status" value="1"/>
</dbReference>
<evidence type="ECO:0000256" key="6">
    <source>
        <dbReference type="SAM" id="MobiDB-lite"/>
    </source>
</evidence>
<evidence type="ECO:0000256" key="2">
    <source>
        <dbReference type="ARBA" id="ARBA00022679"/>
    </source>
</evidence>
<dbReference type="InterPro" id="IPR036465">
    <property type="entry name" value="vWFA_dom_sf"/>
</dbReference>
<dbReference type="SUPFAM" id="SSF56112">
    <property type="entry name" value="Protein kinase-like (PK-like)"/>
    <property type="match status" value="1"/>
</dbReference>
<dbReference type="SMART" id="SM00811">
    <property type="entry name" value="Alpha_kinase"/>
    <property type="match status" value="1"/>
</dbReference>
<sequence>MEDPPDDKVSGDGFGSLRSTSLLSQLPPQRRHQLQGDQMSPLRNSFGDMNPGGTRTLGSTSLSLSIPSPSQWNQQSRGLQEKTSAASFIQSSSTNVLLGVASAPKPRPRQTIEQIRAAFKGAPRENKKFRSALDEFFAEPPSGRQTMADIRADVVRRQHEERERQINKVRQEVKNSMPALDNSSSLQSDTSIPTENISLVSHTHGRQRRSERKITRKELKKAIKHGQKEAANPGRDGSTRWRYTYNGVVFVTDETSRHEVTSWRIDVNDEDEDDYAPPEVQLAGSECHAVLIIDHSGSMRNSDVIGYDSRAHAVYECLKRDFVREQLKSGVVKDVVVTVISMSNAATVLLHKRPLNGSLIGDLERLSKRRPRSHGNYIPALDKALEVMKADAENTSSLLLLLFSDGAPSDHQSRQCDHGIDVFQINKEIYPEMHHDSKIQANKCKNKITREVREECCQRVKAIGQVFGRDKVIFRTLAFGPPKENFWLLEKMANVLPRGDFQKLGLDASSLKTSFSSLSTSLSTLRSEGSGLRTEGSRLRTEGGDRTLTPRLDKVVDRNQQVDVTSTEISGQDGWWIYAFDDFIGKYEFKGNKTSHGLQKVNLKDGVNGIAFLQHPFAEGAERFVYRCSEIVAQTHHYNSAASKENLAGRCGLRLVAKEAKDMENHHQGRKFHETFARIQSEAAELAQAFTLLLPHARPEWNVTFIKTHIYGCYDRNYKYGQAWILVEPELDGKFTKWNNNGGEIRGRPSAPGKLPPMSDMGFLEEEDSDEDDDEIGAIQNDDIPQAFSHFSYEHSRGRQLVCDLQGVWNADDGFMLTDPVIHHVSLEGKRHTNGATDHSKRGVKKFFETHVCNSLCKRMGLAKRTPDILISGLEN</sequence>